<evidence type="ECO:0000313" key="2">
    <source>
        <dbReference type="EMBL" id="GGR04821.1"/>
    </source>
</evidence>
<evidence type="ECO:0000313" key="3">
    <source>
        <dbReference type="Proteomes" id="UP000658320"/>
    </source>
</evidence>
<accession>A0A918C455</accession>
<dbReference type="InterPro" id="IPR011009">
    <property type="entry name" value="Kinase-like_dom_sf"/>
</dbReference>
<dbReference type="EMBL" id="BMSX01000004">
    <property type="protein sequence ID" value="GGR04821.1"/>
    <property type="molecule type" value="Genomic_DNA"/>
</dbReference>
<dbReference type="Gene3D" id="3.90.1200.10">
    <property type="match status" value="1"/>
</dbReference>
<dbReference type="Proteomes" id="UP000658320">
    <property type="component" value="Unassembled WGS sequence"/>
</dbReference>
<protein>
    <submittedName>
        <fullName evidence="2">Phosphotransferase</fullName>
    </submittedName>
</protein>
<evidence type="ECO:0000259" key="1">
    <source>
        <dbReference type="Pfam" id="PF01636"/>
    </source>
</evidence>
<dbReference type="SUPFAM" id="SSF56112">
    <property type="entry name" value="Protein kinase-like (PK-like)"/>
    <property type="match status" value="1"/>
</dbReference>
<dbReference type="InterPro" id="IPR051678">
    <property type="entry name" value="AGP_Transferase"/>
</dbReference>
<reference evidence="2" key="1">
    <citation type="journal article" date="2014" name="Int. J. Syst. Evol. Microbiol.">
        <title>Complete genome sequence of Corynebacterium casei LMG S-19264T (=DSM 44701T), isolated from a smear-ripened cheese.</title>
        <authorList>
            <consortium name="US DOE Joint Genome Institute (JGI-PGF)"/>
            <person name="Walter F."/>
            <person name="Albersmeier A."/>
            <person name="Kalinowski J."/>
            <person name="Ruckert C."/>
        </authorList>
    </citation>
    <scope>NUCLEOTIDE SEQUENCE</scope>
    <source>
        <strain evidence="2">JCM 4346</strain>
    </source>
</reference>
<keyword evidence="3" id="KW-1185">Reference proteome</keyword>
<gene>
    <name evidence="2" type="ORF">GCM10010251_20560</name>
</gene>
<dbReference type="CDD" id="cd05120">
    <property type="entry name" value="APH_ChoK_like"/>
    <property type="match status" value="1"/>
</dbReference>
<dbReference type="PIRSF" id="PIRSF000707">
    <property type="entry name" value="Hygromycin-B_kinase"/>
    <property type="match status" value="1"/>
</dbReference>
<reference evidence="2" key="2">
    <citation type="submission" date="2020-09" db="EMBL/GenBank/DDBJ databases">
        <authorList>
            <person name="Sun Q."/>
            <person name="Ohkuma M."/>
        </authorList>
    </citation>
    <scope>NUCLEOTIDE SEQUENCE</scope>
    <source>
        <strain evidence="2">JCM 4346</strain>
    </source>
</reference>
<dbReference type="Pfam" id="PF01636">
    <property type="entry name" value="APH"/>
    <property type="match status" value="1"/>
</dbReference>
<dbReference type="PANTHER" id="PTHR21310">
    <property type="entry name" value="AMINOGLYCOSIDE PHOSPHOTRANSFERASE-RELATED-RELATED"/>
    <property type="match status" value="1"/>
</dbReference>
<dbReference type="PANTHER" id="PTHR21310:SF15">
    <property type="entry name" value="AMINOGLYCOSIDE PHOSPHOTRANSFERASE DOMAIN-CONTAINING PROTEIN"/>
    <property type="match status" value="1"/>
</dbReference>
<comment type="caution">
    <text evidence="2">The sequence shown here is derived from an EMBL/GenBank/DDBJ whole genome shotgun (WGS) entry which is preliminary data.</text>
</comment>
<dbReference type="AlphaFoldDB" id="A0A918C455"/>
<name>A0A918C455_9ACTN</name>
<dbReference type="RefSeq" id="WP_189934608.1">
    <property type="nucleotide sequence ID" value="NZ_BMSX01000004.1"/>
</dbReference>
<organism evidence="2 3">
    <name type="scientific">Streptomyces aurantiogriseus</name>
    <dbReference type="NCBI Taxonomy" id="66870"/>
    <lineage>
        <taxon>Bacteria</taxon>
        <taxon>Bacillati</taxon>
        <taxon>Actinomycetota</taxon>
        <taxon>Actinomycetes</taxon>
        <taxon>Kitasatosporales</taxon>
        <taxon>Streptomycetaceae</taxon>
        <taxon>Streptomyces</taxon>
    </lineage>
</organism>
<sequence length="309" mass="33711">MLPPVETDEQWDAIVPDETIMRPGAEALAARLGLAGVPLTRFPDGSQPVYAVGDDHVLKLFPGAAAEDGIAEGRVLSHLQGRLPIRTPDVHAFGPYDNGWQYVLMSRLPGENLAKTWGGVPRADRERLVTEIGEALAVLHALDPSPLQDVLGPGDWGAFLDRQRAGAVERQRERGLAAAWVEQIPGFLASVPLPRTPQPGPSLLHTEVMQQHFLLDPATHRLTGLFDFEPAMIGDRAYDFVGVGLFVTRGDPKLLARLCAAYGHTFDPDTLLAYTLLHVYSNLPWYLRELGTPLEGTLPALARAWFGTA</sequence>
<proteinExistence type="predicted"/>
<dbReference type="InterPro" id="IPR016259">
    <property type="entry name" value="Hygromycin-B_Kinase"/>
</dbReference>
<feature type="domain" description="Aminoglycoside phosphotransferase" evidence="1">
    <location>
        <begin position="40"/>
        <end position="271"/>
    </location>
</feature>
<dbReference type="InterPro" id="IPR002575">
    <property type="entry name" value="Aminoglycoside_PTrfase"/>
</dbReference>